<comment type="caution">
    <text evidence="1">The sequence shown here is derived from an EMBL/GenBank/DDBJ whole genome shotgun (WGS) entry which is preliminary data.</text>
</comment>
<gene>
    <name evidence="1" type="ORF">LCGC14_1126780</name>
</gene>
<dbReference type="AlphaFoldDB" id="A0A0F9M2C7"/>
<name>A0A0F9M2C7_9ZZZZ</name>
<sequence length="53" mass="6115">MALTLAEYAKMGYSAEDREKIVDAFTVKVAFFRQSDWKEIIEVCNPKRSELVS</sequence>
<reference evidence="1" key="1">
    <citation type="journal article" date="2015" name="Nature">
        <title>Complex archaea that bridge the gap between prokaryotes and eukaryotes.</title>
        <authorList>
            <person name="Spang A."/>
            <person name="Saw J.H."/>
            <person name="Jorgensen S.L."/>
            <person name="Zaremba-Niedzwiedzka K."/>
            <person name="Martijn J."/>
            <person name="Lind A.E."/>
            <person name="van Eijk R."/>
            <person name="Schleper C."/>
            <person name="Guy L."/>
            <person name="Ettema T.J."/>
        </authorList>
    </citation>
    <scope>NUCLEOTIDE SEQUENCE</scope>
</reference>
<protein>
    <submittedName>
        <fullName evidence="1">Uncharacterized protein</fullName>
    </submittedName>
</protein>
<proteinExistence type="predicted"/>
<evidence type="ECO:0000313" key="1">
    <source>
        <dbReference type="EMBL" id="KKN01535.1"/>
    </source>
</evidence>
<accession>A0A0F9M2C7</accession>
<organism evidence="1">
    <name type="scientific">marine sediment metagenome</name>
    <dbReference type="NCBI Taxonomy" id="412755"/>
    <lineage>
        <taxon>unclassified sequences</taxon>
        <taxon>metagenomes</taxon>
        <taxon>ecological metagenomes</taxon>
    </lineage>
</organism>
<dbReference type="EMBL" id="LAZR01005250">
    <property type="protein sequence ID" value="KKN01535.1"/>
    <property type="molecule type" value="Genomic_DNA"/>
</dbReference>